<dbReference type="PANTHER" id="PTHR22939">
    <property type="entry name" value="SERINE PROTEASE FAMILY S1C HTRA-RELATED"/>
    <property type="match status" value="1"/>
</dbReference>
<evidence type="ECO:0000256" key="7">
    <source>
        <dbReference type="ARBA" id="ARBA00022729"/>
    </source>
</evidence>
<dbReference type="SUPFAM" id="SSF50494">
    <property type="entry name" value="Trypsin-like serine proteases"/>
    <property type="match status" value="1"/>
</dbReference>
<dbReference type="GO" id="GO:0006508">
    <property type="term" value="P:proteolysis"/>
    <property type="evidence" value="ECO:0007669"/>
    <property type="project" value="UniProtKB-KW"/>
</dbReference>
<dbReference type="GO" id="GO:0004252">
    <property type="term" value="F:serine-type endopeptidase activity"/>
    <property type="evidence" value="ECO:0007669"/>
    <property type="project" value="InterPro"/>
</dbReference>
<accession>A0A5P9JT81</accession>
<gene>
    <name evidence="18" type="ORF">GDR74_07175</name>
</gene>
<comment type="catalytic activity">
    <reaction evidence="1">
        <text>Acts on substrates that are at least partially unfolded. The cleavage site P1 residue is normally between a pair of hydrophobic residues, such as Val-|-Val.</text>
        <dbReference type="EC" id="3.4.21.107"/>
    </reaction>
</comment>
<evidence type="ECO:0000256" key="10">
    <source>
        <dbReference type="ARBA" id="ARBA00022801"/>
    </source>
</evidence>
<keyword evidence="8" id="KW-0677">Repeat</keyword>
<feature type="active site" description="Charge relay system" evidence="14">
    <location>
        <position position="235"/>
    </location>
</feature>
<protein>
    <recommendedName>
        <fullName evidence="5">Probable periplasmic serine endoprotease DegP-like</fullName>
        <ecNumber evidence="4">3.4.21.107</ecNumber>
    </recommendedName>
    <alternativeName>
        <fullName evidence="13">Protease Do</fullName>
    </alternativeName>
</protein>
<feature type="active site" description="Charge relay system" evidence="14">
    <location>
        <position position="131"/>
    </location>
</feature>
<dbReference type="Proteomes" id="UP000325614">
    <property type="component" value="Chromosome"/>
</dbReference>
<dbReference type="CDD" id="cd10839">
    <property type="entry name" value="cpPDZ1_DegP-like"/>
    <property type="match status" value="1"/>
</dbReference>
<dbReference type="FunFam" id="2.40.10.120:FF:000007">
    <property type="entry name" value="Periplasmic serine endoprotease DegP-like"/>
    <property type="match status" value="1"/>
</dbReference>
<feature type="binding site" evidence="15">
    <location>
        <position position="161"/>
    </location>
    <ligand>
        <name>substrate</name>
    </ligand>
</feature>
<evidence type="ECO:0000256" key="6">
    <source>
        <dbReference type="ARBA" id="ARBA00022670"/>
    </source>
</evidence>
<dbReference type="InterPro" id="IPR011782">
    <property type="entry name" value="Pept_S1C_Do"/>
</dbReference>
<dbReference type="PROSITE" id="PS50106">
    <property type="entry name" value="PDZ"/>
    <property type="match status" value="2"/>
</dbReference>
<evidence type="ECO:0000256" key="2">
    <source>
        <dbReference type="ARBA" id="ARBA00004418"/>
    </source>
</evidence>
<dbReference type="SUPFAM" id="SSF50156">
    <property type="entry name" value="PDZ domain-like"/>
    <property type="match status" value="2"/>
</dbReference>
<feature type="chain" id="PRO_5038422867" description="Probable periplasmic serine endoprotease DegP-like" evidence="16">
    <location>
        <begin position="38"/>
        <end position="500"/>
    </location>
</feature>
<dbReference type="KEGG" id="mico:GDR74_07175"/>
<dbReference type="PRINTS" id="PR00834">
    <property type="entry name" value="PROTEASES2C"/>
</dbReference>
<dbReference type="Pfam" id="PF00595">
    <property type="entry name" value="PDZ"/>
    <property type="match status" value="1"/>
</dbReference>
<name>A0A5P9JT81_9HYPH</name>
<evidence type="ECO:0000259" key="17">
    <source>
        <dbReference type="PROSITE" id="PS50106"/>
    </source>
</evidence>
<reference evidence="18 19" key="1">
    <citation type="submission" date="2019-10" db="EMBL/GenBank/DDBJ databases">
        <title>Isolation, Identification of Microvirga thermotolerans HR1, a novel thermophilic bacterium and Comparative Genomics of the genus Microvirga.</title>
        <authorList>
            <person name="Li J."/>
            <person name="Zhang W."/>
            <person name="Lin M."/>
            <person name="Wang J."/>
        </authorList>
    </citation>
    <scope>NUCLEOTIDE SEQUENCE [LARGE SCALE GENOMIC DNA]</scope>
    <source>
        <strain evidence="18 19">HR1</strain>
    </source>
</reference>
<dbReference type="PANTHER" id="PTHR22939:SF130">
    <property type="entry name" value="PERIPLASMIC SERINE ENDOPROTEASE DEGP-LIKE-RELATED"/>
    <property type="match status" value="1"/>
</dbReference>
<dbReference type="InterPro" id="IPR009003">
    <property type="entry name" value="Peptidase_S1_PA"/>
</dbReference>
<proteinExistence type="inferred from homology"/>
<evidence type="ECO:0000256" key="13">
    <source>
        <dbReference type="ARBA" id="ARBA00032850"/>
    </source>
</evidence>
<keyword evidence="11" id="KW-0720">Serine protease</keyword>
<feature type="active site" description="Charge relay system" evidence="14">
    <location>
        <position position="161"/>
    </location>
</feature>
<keyword evidence="10" id="KW-0378">Hydrolase</keyword>
<organism evidence="18 19">
    <name type="scientific">Microvirga thermotolerans</name>
    <dbReference type="NCBI Taxonomy" id="2651334"/>
    <lineage>
        <taxon>Bacteria</taxon>
        <taxon>Pseudomonadati</taxon>
        <taxon>Pseudomonadota</taxon>
        <taxon>Alphaproteobacteria</taxon>
        <taxon>Hyphomicrobiales</taxon>
        <taxon>Methylobacteriaceae</taxon>
        <taxon>Microvirga</taxon>
    </lineage>
</organism>
<dbReference type="InterPro" id="IPR036034">
    <property type="entry name" value="PDZ_sf"/>
</dbReference>
<dbReference type="SMART" id="SM00228">
    <property type="entry name" value="PDZ"/>
    <property type="match status" value="2"/>
</dbReference>
<evidence type="ECO:0000256" key="15">
    <source>
        <dbReference type="PIRSR" id="PIRSR611782-2"/>
    </source>
</evidence>
<evidence type="ECO:0000313" key="18">
    <source>
        <dbReference type="EMBL" id="QFU16022.1"/>
    </source>
</evidence>
<feature type="binding site" evidence="15">
    <location>
        <begin position="233"/>
        <end position="235"/>
    </location>
    <ligand>
        <name>substrate</name>
    </ligand>
</feature>
<dbReference type="Pfam" id="PF13365">
    <property type="entry name" value="Trypsin_2"/>
    <property type="match status" value="1"/>
</dbReference>
<evidence type="ECO:0000256" key="16">
    <source>
        <dbReference type="SAM" id="SignalP"/>
    </source>
</evidence>
<comment type="similarity">
    <text evidence="3">Belongs to the peptidase S1C family.</text>
</comment>
<dbReference type="GO" id="GO:0042597">
    <property type="term" value="C:periplasmic space"/>
    <property type="evidence" value="ECO:0007669"/>
    <property type="project" value="UniProtKB-SubCell"/>
</dbReference>
<keyword evidence="7 16" id="KW-0732">Signal</keyword>
<evidence type="ECO:0000256" key="3">
    <source>
        <dbReference type="ARBA" id="ARBA00010541"/>
    </source>
</evidence>
<evidence type="ECO:0000256" key="4">
    <source>
        <dbReference type="ARBA" id="ARBA00013035"/>
    </source>
</evidence>
<keyword evidence="6" id="KW-0645">Protease</keyword>
<keyword evidence="19" id="KW-1185">Reference proteome</keyword>
<keyword evidence="12" id="KW-0346">Stress response</keyword>
<evidence type="ECO:0000256" key="11">
    <source>
        <dbReference type="ARBA" id="ARBA00022825"/>
    </source>
</evidence>
<feature type="signal peptide" evidence="16">
    <location>
        <begin position="1"/>
        <end position="37"/>
    </location>
</feature>
<dbReference type="RefSeq" id="WP_152585667.1">
    <property type="nucleotide sequence ID" value="NZ_CP045423.1"/>
</dbReference>
<dbReference type="InterPro" id="IPR001478">
    <property type="entry name" value="PDZ"/>
</dbReference>
<evidence type="ECO:0000256" key="9">
    <source>
        <dbReference type="ARBA" id="ARBA00022764"/>
    </source>
</evidence>
<sequence length="500" mass="52523">MTQALSALAPSGTVRPNRLSRRLAASCFAVAAFVATALPMAAQARSAPESFADLAEEVTGAVVNISASTTVEAKNRTLPQLPPGTPFEDLFEEFFNRRGQGNGDTPRQRRSNSLGSGFVIDPSGIVVTNNHVIGDANDISVIFSDGTRLKAEIVGKDSKVDLAVLKVKTDKPLKAVKFGDSDALRPGDWVLAIGNPFGLGGSVTAGIVSARGRNIDSGPYDNYIQTDAAINKGNSGGPLFNMKGEVVGINTAILSPTGGSVGIGFAVPASTAAPVIEQLRQYGETRRGWLGVRIQSVDDATAEALGLGTARGALIAGVDEKGPAKPAGLDVGDVIVRFDGKEVKDSRDLPRIVASTPVGKTVDVVVVRKGKEETKKVTLGRLEDGEKQANLQQPSTDTPTVTRQALGLEMATMSEDLRRRYGLKDDQKGVVITRVDPNSAAADKRIQPGDVIVEVGQEPVSSPADVTKRIDAIKSQGRKSVLLLVANSQGEVRFVALSVE</sequence>
<evidence type="ECO:0000256" key="8">
    <source>
        <dbReference type="ARBA" id="ARBA00022737"/>
    </source>
</evidence>
<evidence type="ECO:0000256" key="14">
    <source>
        <dbReference type="PIRSR" id="PIRSR611782-1"/>
    </source>
</evidence>
<keyword evidence="9" id="KW-0574">Periplasm</keyword>
<dbReference type="EMBL" id="CP045423">
    <property type="protein sequence ID" value="QFU16022.1"/>
    <property type="molecule type" value="Genomic_DNA"/>
</dbReference>
<dbReference type="InterPro" id="IPR001940">
    <property type="entry name" value="Peptidase_S1C"/>
</dbReference>
<feature type="domain" description="PDZ" evidence="17">
    <location>
        <begin position="376"/>
        <end position="488"/>
    </location>
</feature>
<dbReference type="AlphaFoldDB" id="A0A5P9JT81"/>
<dbReference type="Pfam" id="PF13180">
    <property type="entry name" value="PDZ_2"/>
    <property type="match status" value="1"/>
</dbReference>
<feature type="binding site" evidence="15">
    <location>
        <position position="131"/>
    </location>
    <ligand>
        <name>substrate</name>
    </ligand>
</feature>
<dbReference type="EC" id="3.4.21.107" evidence="4"/>
<dbReference type="Gene3D" id="2.40.10.120">
    <property type="match status" value="1"/>
</dbReference>
<evidence type="ECO:0000256" key="12">
    <source>
        <dbReference type="ARBA" id="ARBA00023016"/>
    </source>
</evidence>
<dbReference type="Gene3D" id="2.30.42.10">
    <property type="match status" value="2"/>
</dbReference>
<dbReference type="NCBIfam" id="TIGR02037">
    <property type="entry name" value="degP_htrA_DO"/>
    <property type="match status" value="1"/>
</dbReference>
<evidence type="ECO:0000313" key="19">
    <source>
        <dbReference type="Proteomes" id="UP000325614"/>
    </source>
</evidence>
<feature type="domain" description="PDZ" evidence="17">
    <location>
        <begin position="279"/>
        <end position="370"/>
    </location>
</feature>
<evidence type="ECO:0000256" key="1">
    <source>
        <dbReference type="ARBA" id="ARBA00001772"/>
    </source>
</evidence>
<comment type="subcellular location">
    <subcellularLocation>
        <location evidence="2">Periplasm</location>
    </subcellularLocation>
</comment>
<evidence type="ECO:0000256" key="5">
    <source>
        <dbReference type="ARBA" id="ARBA00013958"/>
    </source>
</evidence>